<keyword evidence="3" id="KW-1003">Cell membrane</keyword>
<organism evidence="10">
    <name type="scientific">Diabrotica virgifera virgifera</name>
    <name type="common">western corn rootworm</name>
    <dbReference type="NCBI Taxonomy" id="50390"/>
    <lineage>
        <taxon>Eukaryota</taxon>
        <taxon>Metazoa</taxon>
        <taxon>Ecdysozoa</taxon>
        <taxon>Arthropoda</taxon>
        <taxon>Hexapoda</taxon>
        <taxon>Insecta</taxon>
        <taxon>Pterygota</taxon>
        <taxon>Neoptera</taxon>
        <taxon>Endopterygota</taxon>
        <taxon>Coleoptera</taxon>
        <taxon>Polyphaga</taxon>
        <taxon>Cucujiformia</taxon>
        <taxon>Chrysomeloidea</taxon>
        <taxon>Chrysomelidae</taxon>
        <taxon>Galerucinae</taxon>
        <taxon>Diabroticina</taxon>
        <taxon>Diabroticites</taxon>
        <taxon>Diabrotica</taxon>
    </lineage>
</organism>
<dbReference type="InterPro" id="IPR005829">
    <property type="entry name" value="Sugar_transporter_CS"/>
</dbReference>
<accession>A0A6P7G8R3</accession>
<evidence type="ECO:0000256" key="7">
    <source>
        <dbReference type="ARBA" id="ARBA00023136"/>
    </source>
</evidence>
<dbReference type="RefSeq" id="XP_028140885.1">
    <property type="nucleotide sequence ID" value="XM_028285084.1"/>
</dbReference>
<feature type="transmembrane region" description="Helical" evidence="8">
    <location>
        <begin position="278"/>
        <end position="304"/>
    </location>
</feature>
<evidence type="ECO:0000256" key="2">
    <source>
        <dbReference type="ARBA" id="ARBA00022448"/>
    </source>
</evidence>
<dbReference type="Gene3D" id="1.20.1250.20">
    <property type="entry name" value="MFS general substrate transporter like domains"/>
    <property type="match status" value="1"/>
</dbReference>
<dbReference type="PROSITE" id="PS50850">
    <property type="entry name" value="MFS"/>
    <property type="match status" value="1"/>
</dbReference>
<dbReference type="InterPro" id="IPR036259">
    <property type="entry name" value="MFS_trans_sf"/>
</dbReference>
<evidence type="ECO:0000256" key="1">
    <source>
        <dbReference type="ARBA" id="ARBA00004651"/>
    </source>
</evidence>
<evidence type="ECO:0000259" key="9">
    <source>
        <dbReference type="PROSITE" id="PS50850"/>
    </source>
</evidence>
<proteinExistence type="predicted"/>
<name>A0A6P7G8R3_DIAVI</name>
<feature type="transmembrane region" description="Helical" evidence="8">
    <location>
        <begin position="376"/>
        <end position="401"/>
    </location>
</feature>
<feature type="transmembrane region" description="Helical" evidence="8">
    <location>
        <begin position="136"/>
        <end position="153"/>
    </location>
</feature>
<dbReference type="SUPFAM" id="SSF103473">
    <property type="entry name" value="MFS general substrate transporter"/>
    <property type="match status" value="1"/>
</dbReference>
<evidence type="ECO:0000313" key="10">
    <source>
        <dbReference type="RefSeq" id="XP_028140885.1"/>
    </source>
</evidence>
<reference evidence="10" key="1">
    <citation type="submission" date="2025-08" db="UniProtKB">
        <authorList>
            <consortium name="RefSeq"/>
        </authorList>
    </citation>
    <scope>IDENTIFICATION</scope>
    <source>
        <tissue evidence="10">Whole insect</tissue>
    </source>
</reference>
<dbReference type="GO" id="GO:0022857">
    <property type="term" value="F:transmembrane transporter activity"/>
    <property type="evidence" value="ECO:0007669"/>
    <property type="project" value="InterPro"/>
</dbReference>
<feature type="transmembrane region" description="Helical" evidence="8">
    <location>
        <begin position="30"/>
        <end position="51"/>
    </location>
</feature>
<dbReference type="OrthoDB" id="6696619at2759"/>
<feature type="transmembrane region" description="Helical" evidence="8">
    <location>
        <begin position="442"/>
        <end position="464"/>
    </location>
</feature>
<feature type="transmembrane region" description="Helical" evidence="8">
    <location>
        <begin position="81"/>
        <end position="99"/>
    </location>
</feature>
<dbReference type="InParanoid" id="A0A6P7G8R3"/>
<feature type="domain" description="Major facilitator superfamily (MFS) profile" evidence="9">
    <location>
        <begin position="30"/>
        <end position="468"/>
    </location>
</feature>
<protein>
    <submittedName>
        <fullName evidence="10">Metabolite transport protein YwtG isoform X1</fullName>
    </submittedName>
</protein>
<dbReference type="FunFam" id="1.20.1250.20:FF:000218">
    <property type="entry name" value="facilitated trehalose transporter Tret1"/>
    <property type="match status" value="1"/>
</dbReference>
<feature type="transmembrane region" description="Helical" evidence="8">
    <location>
        <begin position="165"/>
        <end position="188"/>
    </location>
</feature>
<dbReference type="InterPro" id="IPR020846">
    <property type="entry name" value="MFS_dom"/>
</dbReference>
<keyword evidence="4" id="KW-0762">Sugar transport</keyword>
<feature type="transmembrane region" description="Helical" evidence="8">
    <location>
        <begin position="343"/>
        <end position="364"/>
    </location>
</feature>
<dbReference type="GO" id="GO:0005886">
    <property type="term" value="C:plasma membrane"/>
    <property type="evidence" value="ECO:0007669"/>
    <property type="project" value="UniProtKB-SubCell"/>
</dbReference>
<keyword evidence="2" id="KW-0813">Transport</keyword>
<feature type="transmembrane region" description="Helical" evidence="8">
    <location>
        <begin position="194"/>
        <end position="213"/>
    </location>
</feature>
<keyword evidence="6 8" id="KW-1133">Transmembrane helix</keyword>
<dbReference type="PANTHER" id="PTHR48021">
    <property type="match status" value="1"/>
</dbReference>
<dbReference type="KEGG" id="dvv:114334947"/>
<comment type="subcellular location">
    <subcellularLocation>
        <location evidence="1">Cell membrane</location>
        <topology evidence="1">Multi-pass membrane protein</topology>
    </subcellularLocation>
</comment>
<dbReference type="PANTHER" id="PTHR48021:SF47">
    <property type="entry name" value="GH17672P"/>
    <property type="match status" value="1"/>
</dbReference>
<sequence>MLNAVKQSTLLEQIKIHDDRKLGIFSLPRVLYCSVLTADLLLVSSGIILVWPSAVLPKLRSNDTEVNPIGRPITPVENSTIMASSAVSALLSFFLMAKLSDAIGRKMSMRVLAIVDTCILTVLAFATNIYVYTVGFLMLGFVSSGVFINVAIYNSEISEDKNRAWIGCVVGLMIPTGNLLGYIFGALLDNVRNYTLFCALPAVLHILLSFFVVESPPYLVCKKKKSEALTALEKLRKTKNFKDIEMEYRLMEEFNVSGDPKKQDTFAIFRCASARKALFLGFVLCTTQQLSGILIVMSYIVIIFNEAHASLSGTTVSILFGIVHISIILVAAFIVNRFGRKPLILFSSLGCSISMIFLTIYFYMNDHNMPIINSIRWIPIACIMFFIVSYGMGLGPIPMVLIGELFRNDLRAVGVATITIAECLITIISQFLYPILTVSYGVYLSTAVYAVSTLIGFVLLLVLLPETRGKSFMEIQKILSK</sequence>
<evidence type="ECO:0000256" key="5">
    <source>
        <dbReference type="ARBA" id="ARBA00022692"/>
    </source>
</evidence>
<feature type="transmembrane region" description="Helical" evidence="8">
    <location>
        <begin position="413"/>
        <end position="436"/>
    </location>
</feature>
<keyword evidence="7 8" id="KW-0472">Membrane</keyword>
<evidence type="ECO:0000256" key="4">
    <source>
        <dbReference type="ARBA" id="ARBA00022597"/>
    </source>
</evidence>
<dbReference type="InterPro" id="IPR050549">
    <property type="entry name" value="MFS_Trehalose_Transporter"/>
</dbReference>
<evidence type="ECO:0000256" key="3">
    <source>
        <dbReference type="ARBA" id="ARBA00022475"/>
    </source>
</evidence>
<feature type="transmembrane region" description="Helical" evidence="8">
    <location>
        <begin position="111"/>
        <end position="130"/>
    </location>
</feature>
<dbReference type="Pfam" id="PF00083">
    <property type="entry name" value="Sugar_tr"/>
    <property type="match status" value="1"/>
</dbReference>
<keyword evidence="5 8" id="KW-0812">Transmembrane</keyword>
<dbReference type="InterPro" id="IPR005828">
    <property type="entry name" value="MFS_sugar_transport-like"/>
</dbReference>
<gene>
    <name evidence="10" type="primary">LOC114334947</name>
</gene>
<dbReference type="AlphaFoldDB" id="A0A6P7G8R3"/>
<dbReference type="PROSITE" id="PS00216">
    <property type="entry name" value="SUGAR_TRANSPORT_1"/>
    <property type="match status" value="1"/>
</dbReference>
<evidence type="ECO:0000256" key="8">
    <source>
        <dbReference type="SAM" id="Phobius"/>
    </source>
</evidence>
<feature type="transmembrane region" description="Helical" evidence="8">
    <location>
        <begin position="316"/>
        <end position="336"/>
    </location>
</feature>
<evidence type="ECO:0000256" key="6">
    <source>
        <dbReference type="ARBA" id="ARBA00022989"/>
    </source>
</evidence>